<evidence type="ECO:0000256" key="4">
    <source>
        <dbReference type="ARBA" id="ARBA00022555"/>
    </source>
</evidence>
<proteinExistence type="predicted"/>
<evidence type="ECO:0000256" key="5">
    <source>
        <dbReference type="ARBA" id="ARBA00022598"/>
    </source>
</evidence>
<dbReference type="FunFam" id="3.30.70.380:FF:000001">
    <property type="entry name" value="Phenylalanine--tRNA ligase beta subunit"/>
    <property type="match status" value="1"/>
</dbReference>
<evidence type="ECO:0000313" key="14">
    <source>
        <dbReference type="EMBL" id="MPM57156.1"/>
    </source>
</evidence>
<evidence type="ECO:0000256" key="12">
    <source>
        <dbReference type="ARBA" id="ARBA00023146"/>
    </source>
</evidence>
<evidence type="ECO:0000256" key="3">
    <source>
        <dbReference type="ARBA" id="ARBA00022490"/>
    </source>
</evidence>
<dbReference type="PANTHER" id="PTHR10947:SF0">
    <property type="entry name" value="PHENYLALANINE--TRNA LIGASE BETA SUBUNIT"/>
    <property type="match status" value="1"/>
</dbReference>
<evidence type="ECO:0000256" key="9">
    <source>
        <dbReference type="ARBA" id="ARBA00022842"/>
    </source>
</evidence>
<dbReference type="SUPFAM" id="SSF55681">
    <property type="entry name" value="Class II aaRS and biotin synthetases"/>
    <property type="match status" value="1"/>
</dbReference>
<evidence type="ECO:0000256" key="1">
    <source>
        <dbReference type="ARBA" id="ARBA00001946"/>
    </source>
</evidence>
<keyword evidence="5 14" id="KW-0436">Ligase</keyword>
<feature type="domain" description="FDX-ACB" evidence="13">
    <location>
        <begin position="220"/>
        <end position="313"/>
    </location>
</feature>
<evidence type="ECO:0000256" key="7">
    <source>
        <dbReference type="ARBA" id="ARBA00022741"/>
    </source>
</evidence>
<keyword evidence="10" id="KW-0694">RNA-binding</keyword>
<keyword evidence="9" id="KW-0460">Magnesium</keyword>
<dbReference type="InterPro" id="IPR045060">
    <property type="entry name" value="Phe-tRNA-ligase_IIc_bsu"/>
</dbReference>
<dbReference type="EMBL" id="VSSQ01016117">
    <property type="protein sequence ID" value="MPM57156.1"/>
    <property type="molecule type" value="Genomic_DNA"/>
</dbReference>
<comment type="subcellular location">
    <subcellularLocation>
        <location evidence="2">Cytoplasm</location>
    </subcellularLocation>
</comment>
<keyword evidence="4" id="KW-0820">tRNA-binding</keyword>
<dbReference type="GO" id="GO:0000049">
    <property type="term" value="F:tRNA binding"/>
    <property type="evidence" value="ECO:0007669"/>
    <property type="project" value="UniProtKB-KW"/>
</dbReference>
<dbReference type="Gene3D" id="3.30.70.380">
    <property type="entry name" value="Ferrodoxin-fold anticodon-binding domain"/>
    <property type="match status" value="1"/>
</dbReference>
<dbReference type="GO" id="GO:0004826">
    <property type="term" value="F:phenylalanine-tRNA ligase activity"/>
    <property type="evidence" value="ECO:0007669"/>
    <property type="project" value="UniProtKB-EC"/>
</dbReference>
<dbReference type="AlphaFoldDB" id="A0A645AWH5"/>
<evidence type="ECO:0000256" key="11">
    <source>
        <dbReference type="ARBA" id="ARBA00022917"/>
    </source>
</evidence>
<dbReference type="Pfam" id="PF03147">
    <property type="entry name" value="FDX-ACB"/>
    <property type="match status" value="1"/>
</dbReference>
<dbReference type="InterPro" id="IPR041616">
    <property type="entry name" value="PheRS_beta_core"/>
</dbReference>
<dbReference type="GO" id="GO:0009328">
    <property type="term" value="C:phenylalanine-tRNA ligase complex"/>
    <property type="evidence" value="ECO:0007669"/>
    <property type="project" value="TreeGrafter"/>
</dbReference>
<keyword evidence="7" id="KW-0547">Nucleotide-binding</keyword>
<dbReference type="Gene3D" id="3.30.930.10">
    <property type="entry name" value="Bira Bifunctional Protein, Domain 2"/>
    <property type="match status" value="1"/>
</dbReference>
<reference evidence="14" key="1">
    <citation type="submission" date="2019-08" db="EMBL/GenBank/DDBJ databases">
        <authorList>
            <person name="Kucharzyk K."/>
            <person name="Murdoch R.W."/>
            <person name="Higgins S."/>
            <person name="Loffler F."/>
        </authorList>
    </citation>
    <scope>NUCLEOTIDE SEQUENCE</scope>
</reference>
<dbReference type="CDD" id="cd00769">
    <property type="entry name" value="PheRS_beta_core"/>
    <property type="match status" value="1"/>
</dbReference>
<dbReference type="GO" id="GO:0046872">
    <property type="term" value="F:metal ion binding"/>
    <property type="evidence" value="ECO:0007669"/>
    <property type="project" value="UniProtKB-KW"/>
</dbReference>
<evidence type="ECO:0000256" key="6">
    <source>
        <dbReference type="ARBA" id="ARBA00022723"/>
    </source>
</evidence>
<dbReference type="Pfam" id="PF17759">
    <property type="entry name" value="tRNA_synthFbeta"/>
    <property type="match status" value="1"/>
</dbReference>
<sequence>MAANLLVDNGFYEMMNNSLTKSDYYSKLKTYPEESLVRLLNPLSSDLNAMRQTLLLNGLEVVAYNVNRQHTELRLFEFGNVYSLEQSIGSSNEAQEPDKLKAYKESSRLSMVVTGQGSPYWRGKKAPGNYFMLKGYVEALLKRFGIDINDFEYVAAPADLFEEGLALKTKSGKELGYFGTVRKSLAKQFDIKQDVYAAELSWDMILTQVKKKRVLYSELPKYPSVTRDLALLVDEAVTYSQLRQASFSAERKLLKNVVLFDVYRGDKIPAGKKQYALSFTLQDLGNTLTDKVVEEVMSKLLDTFSKNFGASLR</sequence>
<keyword evidence="12" id="KW-0030">Aminoacyl-tRNA synthetase</keyword>
<organism evidence="14">
    <name type="scientific">bioreactor metagenome</name>
    <dbReference type="NCBI Taxonomy" id="1076179"/>
    <lineage>
        <taxon>unclassified sequences</taxon>
        <taxon>metagenomes</taxon>
        <taxon>ecological metagenomes</taxon>
    </lineage>
</organism>
<dbReference type="InterPro" id="IPR045864">
    <property type="entry name" value="aa-tRNA-synth_II/BPL/LPL"/>
</dbReference>
<dbReference type="InterPro" id="IPR036690">
    <property type="entry name" value="Fdx_antiC-bd_sf"/>
</dbReference>
<keyword evidence="11" id="KW-0648">Protein biosynthesis</keyword>
<accession>A0A645AWH5</accession>
<comment type="caution">
    <text evidence="14">The sequence shown here is derived from an EMBL/GenBank/DDBJ whole genome shotgun (WGS) entry which is preliminary data.</text>
</comment>
<dbReference type="PANTHER" id="PTHR10947">
    <property type="entry name" value="PHENYLALANYL-TRNA SYNTHETASE BETA CHAIN AND LEUCINE-RICH REPEAT-CONTAINING PROTEIN 47"/>
    <property type="match status" value="1"/>
</dbReference>
<dbReference type="GO" id="GO:0005524">
    <property type="term" value="F:ATP binding"/>
    <property type="evidence" value="ECO:0007669"/>
    <property type="project" value="UniProtKB-KW"/>
</dbReference>
<dbReference type="PROSITE" id="PS51447">
    <property type="entry name" value="FDX_ACB"/>
    <property type="match status" value="1"/>
</dbReference>
<evidence type="ECO:0000259" key="13">
    <source>
        <dbReference type="PROSITE" id="PS51447"/>
    </source>
</evidence>
<keyword evidence="8" id="KW-0067">ATP-binding</keyword>
<evidence type="ECO:0000256" key="8">
    <source>
        <dbReference type="ARBA" id="ARBA00022840"/>
    </source>
</evidence>
<dbReference type="SMART" id="SM00896">
    <property type="entry name" value="FDX-ACB"/>
    <property type="match status" value="1"/>
</dbReference>
<dbReference type="SUPFAM" id="SSF54991">
    <property type="entry name" value="Anticodon-binding domain of PheRS"/>
    <property type="match status" value="1"/>
</dbReference>
<dbReference type="InterPro" id="IPR005121">
    <property type="entry name" value="Fdx_antiC-bd"/>
</dbReference>
<evidence type="ECO:0000256" key="2">
    <source>
        <dbReference type="ARBA" id="ARBA00004496"/>
    </source>
</evidence>
<keyword evidence="6" id="KW-0479">Metal-binding</keyword>
<evidence type="ECO:0000256" key="10">
    <source>
        <dbReference type="ARBA" id="ARBA00022884"/>
    </source>
</evidence>
<keyword evidence="3" id="KW-0963">Cytoplasm</keyword>
<protein>
    <submittedName>
        <fullName evidence="14">Phenylalanine--tRNA ligase beta subunit</fullName>
        <ecNumber evidence="14">6.1.1.20</ecNumber>
    </submittedName>
</protein>
<dbReference type="EC" id="6.1.1.20" evidence="14"/>
<name>A0A645AWH5_9ZZZZ</name>
<comment type="cofactor">
    <cofactor evidence="1">
        <name>Mg(2+)</name>
        <dbReference type="ChEBI" id="CHEBI:18420"/>
    </cofactor>
</comment>
<gene>
    <name evidence="14" type="primary">pheT_35</name>
    <name evidence="14" type="ORF">SDC9_103977</name>
</gene>
<dbReference type="GO" id="GO:0006432">
    <property type="term" value="P:phenylalanyl-tRNA aminoacylation"/>
    <property type="evidence" value="ECO:0007669"/>
    <property type="project" value="InterPro"/>
</dbReference>